<gene>
    <name evidence="5" type="primary">Tf2-9_11</name>
    <name evidence="5" type="ORF">NGRA_3079</name>
</gene>
<dbReference type="CDD" id="cd00303">
    <property type="entry name" value="retropepsin_like"/>
    <property type="match status" value="1"/>
</dbReference>
<dbReference type="Pfam" id="PF13975">
    <property type="entry name" value="gag-asp_proteas"/>
    <property type="match status" value="1"/>
</dbReference>
<dbReference type="InterPro" id="IPR021109">
    <property type="entry name" value="Peptidase_aspartic_dom_sf"/>
</dbReference>
<evidence type="ECO:0000313" key="6">
    <source>
        <dbReference type="Proteomes" id="UP000740883"/>
    </source>
</evidence>
<dbReference type="PANTHER" id="PTHR37984">
    <property type="entry name" value="PROTEIN CBG26694"/>
    <property type="match status" value="1"/>
</dbReference>
<keyword evidence="6" id="KW-1185">Reference proteome</keyword>
<reference evidence="5 6" key="1">
    <citation type="journal article" date="2020" name="Genome Biol. Evol.">
        <title>Comparative genomics of strictly vertically transmitted, feminizing microsporidia endosymbionts of amphipod crustaceans.</title>
        <authorList>
            <person name="Cormier A."/>
            <person name="Chebbi M.A."/>
            <person name="Giraud I."/>
            <person name="Wattier R."/>
            <person name="Teixeira M."/>
            <person name="Gilbert C."/>
            <person name="Rigaud T."/>
            <person name="Cordaux R."/>
        </authorList>
    </citation>
    <scope>NUCLEOTIDE SEQUENCE [LARGE SCALE GENOMIC DNA]</scope>
    <source>
        <strain evidence="5 6">Ou3-Ou53</strain>
    </source>
</reference>
<dbReference type="AlphaFoldDB" id="A0A9P6GVF0"/>
<evidence type="ECO:0000256" key="1">
    <source>
        <dbReference type="ARBA" id="ARBA00022679"/>
    </source>
</evidence>
<dbReference type="EMBL" id="SBJO01000560">
    <property type="protein sequence ID" value="KAF9760630.1"/>
    <property type="molecule type" value="Genomic_DNA"/>
</dbReference>
<dbReference type="SUPFAM" id="SSF56672">
    <property type="entry name" value="DNA/RNA polymerases"/>
    <property type="match status" value="1"/>
</dbReference>
<proteinExistence type="predicted"/>
<evidence type="ECO:0000256" key="2">
    <source>
        <dbReference type="ARBA" id="ARBA00022695"/>
    </source>
</evidence>
<dbReference type="Gene3D" id="2.40.70.10">
    <property type="entry name" value="Acid Proteases"/>
    <property type="match status" value="1"/>
</dbReference>
<comment type="caution">
    <text evidence="5">The sequence shown here is derived from an EMBL/GenBank/DDBJ whole genome shotgun (WGS) entry which is preliminary data.</text>
</comment>
<dbReference type="InterPro" id="IPR043502">
    <property type="entry name" value="DNA/RNA_pol_sf"/>
</dbReference>
<dbReference type="Gene3D" id="3.10.10.10">
    <property type="entry name" value="HIV Type 1 Reverse Transcriptase, subunit A, domain 1"/>
    <property type="match status" value="1"/>
</dbReference>
<dbReference type="PANTHER" id="PTHR37984:SF5">
    <property type="entry name" value="PROTEIN NYNRIN-LIKE"/>
    <property type="match status" value="1"/>
</dbReference>
<dbReference type="Proteomes" id="UP000740883">
    <property type="component" value="Unassembled WGS sequence"/>
</dbReference>
<dbReference type="Gene3D" id="3.30.70.270">
    <property type="match status" value="1"/>
</dbReference>
<keyword evidence="2" id="KW-0548">Nucleotidyltransferase</keyword>
<dbReference type="InterPro" id="IPR050951">
    <property type="entry name" value="Retrovirus_Pol_polyprotein"/>
</dbReference>
<dbReference type="OrthoDB" id="1750432at2759"/>
<dbReference type="GO" id="GO:0004519">
    <property type="term" value="F:endonuclease activity"/>
    <property type="evidence" value="ECO:0007669"/>
    <property type="project" value="UniProtKB-KW"/>
</dbReference>
<keyword evidence="4" id="KW-0378">Hydrolase</keyword>
<evidence type="ECO:0000256" key="4">
    <source>
        <dbReference type="ARBA" id="ARBA00022759"/>
    </source>
</evidence>
<dbReference type="GO" id="GO:0016779">
    <property type="term" value="F:nucleotidyltransferase activity"/>
    <property type="evidence" value="ECO:0007669"/>
    <property type="project" value="UniProtKB-KW"/>
</dbReference>
<dbReference type="InterPro" id="IPR043128">
    <property type="entry name" value="Rev_trsase/Diguanyl_cyclase"/>
</dbReference>
<dbReference type="SUPFAM" id="SSF50630">
    <property type="entry name" value="Acid proteases"/>
    <property type="match status" value="1"/>
</dbReference>
<name>A0A9P6GVF0_9MICR</name>
<accession>A0A9P6GVF0</accession>
<keyword evidence="1" id="KW-0808">Transferase</keyword>
<protein>
    <submittedName>
        <fullName evidence="5">Transposon Tf2-9 polyprotein</fullName>
    </submittedName>
</protein>
<keyword evidence="3" id="KW-0540">Nuclease</keyword>
<organism evidence="5 6">
    <name type="scientific">Nosema granulosis</name>
    <dbReference type="NCBI Taxonomy" id="83296"/>
    <lineage>
        <taxon>Eukaryota</taxon>
        <taxon>Fungi</taxon>
        <taxon>Fungi incertae sedis</taxon>
        <taxon>Microsporidia</taxon>
        <taxon>Nosematidae</taxon>
        <taxon>Nosema</taxon>
    </lineage>
</organism>
<keyword evidence="4" id="KW-0255">Endonuclease</keyword>
<sequence>MYKNYDRGHANKWCNHHKSKGHNTNECFKIKQKDEIYNGRDKRQAYNLTDKRSNDNYLMCEPQNTARALEITLKIENGSTQTALIDTGSNRNYISEKLAEELGLKLQEDKEITTIYGNSTESSTRQSVIIKCELDSVQEAFTVKFYVLKLLHVSIILGNEFLLNNDVVINLKRGFMNIRESTVSFNYYEKEECDLDTIFYDRVCLGLAKELSEENKIMLANYARKNCKFENIKMPSVQFKTIEEPYKHIHPKYYSVPEKILPQARDELHRLINEGIIEKSCENFSSPSFIISKKDGSARLVVDYREINKYIIDDINIIPSIREVYQRIAQSRFFSKNRSKEWL</sequence>
<evidence type="ECO:0000256" key="3">
    <source>
        <dbReference type="ARBA" id="ARBA00022722"/>
    </source>
</evidence>
<evidence type="ECO:0000313" key="5">
    <source>
        <dbReference type="EMBL" id="KAF9760630.1"/>
    </source>
</evidence>